<evidence type="ECO:0000256" key="5">
    <source>
        <dbReference type="ARBA" id="ARBA00023242"/>
    </source>
</evidence>
<dbReference type="GO" id="GO:0005634">
    <property type="term" value="C:nucleus"/>
    <property type="evidence" value="ECO:0007669"/>
    <property type="project" value="UniProtKB-SubCell"/>
</dbReference>
<accession>A0AA88V6M8</accession>
<keyword evidence="8" id="KW-1185">Reference proteome</keyword>
<dbReference type="EMBL" id="JAVXUP010002517">
    <property type="protein sequence ID" value="KAK3002872.1"/>
    <property type="molecule type" value="Genomic_DNA"/>
</dbReference>
<dbReference type="InterPro" id="IPR036879">
    <property type="entry name" value="TF_MADSbox_sf"/>
</dbReference>
<evidence type="ECO:0000256" key="2">
    <source>
        <dbReference type="ARBA" id="ARBA00023015"/>
    </source>
</evidence>
<dbReference type="Pfam" id="PF00319">
    <property type="entry name" value="SRF-TF"/>
    <property type="match status" value="1"/>
</dbReference>
<evidence type="ECO:0000256" key="1">
    <source>
        <dbReference type="ARBA" id="ARBA00004123"/>
    </source>
</evidence>
<dbReference type="Gene3D" id="3.40.1810.10">
    <property type="entry name" value="Transcription factor, MADS-box"/>
    <property type="match status" value="1"/>
</dbReference>
<dbReference type="AlphaFoldDB" id="A0AA88V6M8"/>
<sequence length="79" mass="9447">MKFHVIDVLFELGLVFNYGISRSSPQRKLGREKIEIKRFKNMTNRKGTFYKHRNGLLKKADELYVVDTLQDVVWLKIEF</sequence>
<keyword evidence="3" id="KW-0238">DNA-binding</keyword>
<evidence type="ECO:0000313" key="8">
    <source>
        <dbReference type="Proteomes" id="UP001188597"/>
    </source>
</evidence>
<evidence type="ECO:0000259" key="6">
    <source>
        <dbReference type="PROSITE" id="PS50066"/>
    </source>
</evidence>
<feature type="domain" description="MADS-box" evidence="6">
    <location>
        <begin position="29"/>
        <end position="66"/>
    </location>
</feature>
<dbReference type="PROSITE" id="PS50066">
    <property type="entry name" value="MADS_BOX_2"/>
    <property type="match status" value="1"/>
</dbReference>
<organism evidence="7 8">
    <name type="scientific">Escallonia herrerae</name>
    <dbReference type="NCBI Taxonomy" id="1293975"/>
    <lineage>
        <taxon>Eukaryota</taxon>
        <taxon>Viridiplantae</taxon>
        <taxon>Streptophyta</taxon>
        <taxon>Embryophyta</taxon>
        <taxon>Tracheophyta</taxon>
        <taxon>Spermatophyta</taxon>
        <taxon>Magnoliopsida</taxon>
        <taxon>eudicotyledons</taxon>
        <taxon>Gunneridae</taxon>
        <taxon>Pentapetalae</taxon>
        <taxon>asterids</taxon>
        <taxon>campanulids</taxon>
        <taxon>Escalloniales</taxon>
        <taxon>Escalloniaceae</taxon>
        <taxon>Escallonia</taxon>
    </lineage>
</organism>
<gene>
    <name evidence="7" type="ORF">RJ639_020129</name>
</gene>
<dbReference type="SMART" id="SM00432">
    <property type="entry name" value="MADS"/>
    <property type="match status" value="1"/>
</dbReference>
<dbReference type="GO" id="GO:0003677">
    <property type="term" value="F:DNA binding"/>
    <property type="evidence" value="ECO:0007669"/>
    <property type="project" value="UniProtKB-KW"/>
</dbReference>
<keyword evidence="2" id="KW-0805">Transcription regulation</keyword>
<keyword evidence="4" id="KW-0804">Transcription</keyword>
<evidence type="ECO:0000256" key="3">
    <source>
        <dbReference type="ARBA" id="ARBA00023125"/>
    </source>
</evidence>
<dbReference type="Proteomes" id="UP001188597">
    <property type="component" value="Unassembled WGS sequence"/>
</dbReference>
<reference evidence="7" key="1">
    <citation type="submission" date="2022-12" db="EMBL/GenBank/DDBJ databases">
        <title>Draft genome assemblies for two species of Escallonia (Escalloniales).</title>
        <authorList>
            <person name="Chanderbali A."/>
            <person name="Dervinis C."/>
            <person name="Anghel I."/>
            <person name="Soltis D."/>
            <person name="Soltis P."/>
            <person name="Zapata F."/>
        </authorList>
    </citation>
    <scope>NUCLEOTIDE SEQUENCE</scope>
    <source>
        <strain evidence="7">UCBG64.0493</strain>
        <tissue evidence="7">Leaf</tissue>
    </source>
</reference>
<proteinExistence type="predicted"/>
<comment type="subcellular location">
    <subcellularLocation>
        <location evidence="1">Nucleus</location>
    </subcellularLocation>
</comment>
<dbReference type="PRINTS" id="PR00404">
    <property type="entry name" value="MADSDOMAIN"/>
</dbReference>
<comment type="caution">
    <text evidence="7">The sequence shown here is derived from an EMBL/GenBank/DDBJ whole genome shotgun (WGS) entry which is preliminary data.</text>
</comment>
<protein>
    <recommendedName>
        <fullName evidence="6">MADS-box domain-containing protein</fullName>
    </recommendedName>
</protein>
<name>A0AA88V6M8_9ASTE</name>
<evidence type="ECO:0000256" key="4">
    <source>
        <dbReference type="ARBA" id="ARBA00023163"/>
    </source>
</evidence>
<dbReference type="InterPro" id="IPR002100">
    <property type="entry name" value="TF_MADSbox"/>
</dbReference>
<keyword evidence="5" id="KW-0539">Nucleus</keyword>
<dbReference type="SUPFAM" id="SSF55455">
    <property type="entry name" value="SRF-like"/>
    <property type="match status" value="1"/>
</dbReference>
<evidence type="ECO:0000313" key="7">
    <source>
        <dbReference type="EMBL" id="KAK3002872.1"/>
    </source>
</evidence>
<dbReference type="GO" id="GO:0046983">
    <property type="term" value="F:protein dimerization activity"/>
    <property type="evidence" value="ECO:0007669"/>
    <property type="project" value="InterPro"/>
</dbReference>